<evidence type="ECO:0000313" key="1">
    <source>
        <dbReference type="EMBL" id="KAF2141657.1"/>
    </source>
</evidence>
<dbReference type="GeneID" id="54298004"/>
<name>A0A6A6BFG3_9PEZI</name>
<dbReference type="EMBL" id="ML995486">
    <property type="protein sequence ID" value="KAF2141657.1"/>
    <property type="molecule type" value="Genomic_DNA"/>
</dbReference>
<dbReference type="Proteomes" id="UP000799438">
    <property type="component" value="Unassembled WGS sequence"/>
</dbReference>
<proteinExistence type="predicted"/>
<organism evidence="1 2">
    <name type="scientific">Aplosporella prunicola CBS 121167</name>
    <dbReference type="NCBI Taxonomy" id="1176127"/>
    <lineage>
        <taxon>Eukaryota</taxon>
        <taxon>Fungi</taxon>
        <taxon>Dikarya</taxon>
        <taxon>Ascomycota</taxon>
        <taxon>Pezizomycotina</taxon>
        <taxon>Dothideomycetes</taxon>
        <taxon>Dothideomycetes incertae sedis</taxon>
        <taxon>Botryosphaeriales</taxon>
        <taxon>Aplosporellaceae</taxon>
        <taxon>Aplosporella</taxon>
    </lineage>
</organism>
<sequence length="57" mass="6731">MDDGRCRWENERWYARRHDYTHAHKGTGRVTRSERELLHVTRVTMAMTVWDGALGSA</sequence>
<dbReference type="RefSeq" id="XP_033397369.1">
    <property type="nucleotide sequence ID" value="XM_033540508.1"/>
</dbReference>
<accession>A0A6A6BFG3</accession>
<gene>
    <name evidence="1" type="ORF">K452DRAFT_287607</name>
</gene>
<evidence type="ECO:0000313" key="2">
    <source>
        <dbReference type="Proteomes" id="UP000799438"/>
    </source>
</evidence>
<keyword evidence="2" id="KW-1185">Reference proteome</keyword>
<protein>
    <submittedName>
        <fullName evidence="1">Uncharacterized protein</fullName>
    </submittedName>
</protein>
<dbReference type="AlphaFoldDB" id="A0A6A6BFG3"/>
<reference evidence="1" key="1">
    <citation type="journal article" date="2020" name="Stud. Mycol.">
        <title>101 Dothideomycetes genomes: a test case for predicting lifestyles and emergence of pathogens.</title>
        <authorList>
            <person name="Haridas S."/>
            <person name="Albert R."/>
            <person name="Binder M."/>
            <person name="Bloem J."/>
            <person name="Labutti K."/>
            <person name="Salamov A."/>
            <person name="Andreopoulos B."/>
            <person name="Baker S."/>
            <person name="Barry K."/>
            <person name="Bills G."/>
            <person name="Bluhm B."/>
            <person name="Cannon C."/>
            <person name="Castanera R."/>
            <person name="Culley D."/>
            <person name="Daum C."/>
            <person name="Ezra D."/>
            <person name="Gonzalez J."/>
            <person name="Henrissat B."/>
            <person name="Kuo A."/>
            <person name="Liang C."/>
            <person name="Lipzen A."/>
            <person name="Lutzoni F."/>
            <person name="Magnuson J."/>
            <person name="Mondo S."/>
            <person name="Nolan M."/>
            <person name="Ohm R."/>
            <person name="Pangilinan J."/>
            <person name="Park H.-J."/>
            <person name="Ramirez L."/>
            <person name="Alfaro M."/>
            <person name="Sun H."/>
            <person name="Tritt A."/>
            <person name="Yoshinaga Y."/>
            <person name="Zwiers L.-H."/>
            <person name="Turgeon B."/>
            <person name="Goodwin S."/>
            <person name="Spatafora J."/>
            <person name="Crous P."/>
            <person name="Grigoriev I."/>
        </authorList>
    </citation>
    <scope>NUCLEOTIDE SEQUENCE</scope>
    <source>
        <strain evidence="1">CBS 121167</strain>
    </source>
</reference>